<evidence type="ECO:0000313" key="6">
    <source>
        <dbReference type="Proteomes" id="UP000184041"/>
    </source>
</evidence>
<feature type="domain" description="HTH araC/xylS-type" evidence="4">
    <location>
        <begin position="163"/>
        <end position="265"/>
    </location>
</feature>
<evidence type="ECO:0000256" key="1">
    <source>
        <dbReference type="ARBA" id="ARBA00023015"/>
    </source>
</evidence>
<dbReference type="OrthoDB" id="935959at2"/>
<sequence>MSKAESGKKKGGRYLNDREKKFDLSRITPSDELQFFIEHFWIVEWDPERPLYKQQIPADLSVQLIFEKNNTWIWGVATGMFKRPLKGKGKIVGIKFRPGGFYPFFRSSVSTITDGILAFDEVFGEDISRLEKEILTPDSNQKSIARAARFLENNLPEKDERVKKINDIIDTVIKNSRLIRIEQLVERLDMSRRSLRRLFKWYVGIPPEWIIKRSRLHEVANMIAEEQQGMDWTELALKLGYADQSYFIKDFKSVVGETPIEYARSIKMS</sequence>
<evidence type="ECO:0000259" key="4">
    <source>
        <dbReference type="PROSITE" id="PS01124"/>
    </source>
</evidence>
<dbReference type="RefSeq" id="WP_073064982.1">
    <property type="nucleotide sequence ID" value="NZ_FQUS01000013.1"/>
</dbReference>
<evidence type="ECO:0000256" key="3">
    <source>
        <dbReference type="ARBA" id="ARBA00023163"/>
    </source>
</evidence>
<dbReference type="InterPro" id="IPR009057">
    <property type="entry name" value="Homeodomain-like_sf"/>
</dbReference>
<dbReference type="EMBL" id="FQUS01000013">
    <property type="protein sequence ID" value="SHF80991.1"/>
    <property type="molecule type" value="Genomic_DNA"/>
</dbReference>
<dbReference type="InterPro" id="IPR018060">
    <property type="entry name" value="HTH_AraC"/>
</dbReference>
<protein>
    <submittedName>
        <fullName evidence="5">AraC-type DNA-binding protein</fullName>
    </submittedName>
</protein>
<dbReference type="GO" id="GO:0003700">
    <property type="term" value="F:DNA-binding transcription factor activity"/>
    <property type="evidence" value="ECO:0007669"/>
    <property type="project" value="InterPro"/>
</dbReference>
<dbReference type="GO" id="GO:0043565">
    <property type="term" value="F:sequence-specific DNA binding"/>
    <property type="evidence" value="ECO:0007669"/>
    <property type="project" value="InterPro"/>
</dbReference>
<keyword evidence="1" id="KW-0805">Transcription regulation</keyword>
<dbReference type="PANTHER" id="PTHR46796">
    <property type="entry name" value="HTH-TYPE TRANSCRIPTIONAL ACTIVATOR RHAS-RELATED"/>
    <property type="match status" value="1"/>
</dbReference>
<dbReference type="AlphaFoldDB" id="A0A1M5EPF9"/>
<proteinExistence type="predicted"/>
<dbReference type="Gene3D" id="1.10.10.60">
    <property type="entry name" value="Homeodomain-like"/>
    <property type="match status" value="1"/>
</dbReference>
<accession>A0A1M5EPF9</accession>
<dbReference type="STRING" id="1194090.SAMN05443144_113120"/>
<reference evidence="5 6" key="1">
    <citation type="submission" date="2016-11" db="EMBL/GenBank/DDBJ databases">
        <authorList>
            <person name="Jaros S."/>
            <person name="Januszkiewicz K."/>
            <person name="Wedrychowicz H."/>
        </authorList>
    </citation>
    <scope>NUCLEOTIDE SEQUENCE [LARGE SCALE GENOMIC DNA]</scope>
    <source>
        <strain evidence="5 6">DSM 21986</strain>
    </source>
</reference>
<organism evidence="5 6">
    <name type="scientific">Fodinibius roseus</name>
    <dbReference type="NCBI Taxonomy" id="1194090"/>
    <lineage>
        <taxon>Bacteria</taxon>
        <taxon>Pseudomonadati</taxon>
        <taxon>Balneolota</taxon>
        <taxon>Balneolia</taxon>
        <taxon>Balneolales</taxon>
        <taxon>Balneolaceae</taxon>
        <taxon>Fodinibius</taxon>
    </lineage>
</organism>
<keyword evidence="6" id="KW-1185">Reference proteome</keyword>
<dbReference type="PROSITE" id="PS01124">
    <property type="entry name" value="HTH_ARAC_FAMILY_2"/>
    <property type="match status" value="1"/>
</dbReference>
<name>A0A1M5EPF9_9BACT</name>
<evidence type="ECO:0000313" key="5">
    <source>
        <dbReference type="EMBL" id="SHF80991.1"/>
    </source>
</evidence>
<dbReference type="InterPro" id="IPR050204">
    <property type="entry name" value="AraC_XylS_family_regulators"/>
</dbReference>
<dbReference type="SUPFAM" id="SSF46689">
    <property type="entry name" value="Homeodomain-like"/>
    <property type="match status" value="1"/>
</dbReference>
<dbReference type="Pfam" id="PF12833">
    <property type="entry name" value="HTH_18"/>
    <property type="match status" value="1"/>
</dbReference>
<dbReference type="InterPro" id="IPR046532">
    <property type="entry name" value="DUF6597"/>
</dbReference>
<dbReference type="Pfam" id="PF20240">
    <property type="entry name" value="DUF6597"/>
    <property type="match status" value="1"/>
</dbReference>
<gene>
    <name evidence="5" type="ORF">SAMN05443144_113120</name>
</gene>
<evidence type="ECO:0000256" key="2">
    <source>
        <dbReference type="ARBA" id="ARBA00023125"/>
    </source>
</evidence>
<keyword evidence="3" id="KW-0804">Transcription</keyword>
<dbReference type="SMART" id="SM00342">
    <property type="entry name" value="HTH_ARAC"/>
    <property type="match status" value="1"/>
</dbReference>
<keyword evidence="2 5" id="KW-0238">DNA-binding</keyword>
<dbReference type="Proteomes" id="UP000184041">
    <property type="component" value="Unassembled WGS sequence"/>
</dbReference>